<feature type="domain" description="Putative plant transposon protein" evidence="2">
    <location>
        <begin position="115"/>
        <end position="305"/>
    </location>
</feature>
<reference evidence="3 4" key="1">
    <citation type="journal article" date="2023" name="Plants (Basel)">
        <title>Bridging the Gap: Combining Genomics and Transcriptomics Approaches to Understand Stylosanthes scabra, an Orphan Legume from the Brazilian Caatinga.</title>
        <authorList>
            <person name="Ferreira-Neto J.R.C."/>
            <person name="da Silva M.D."/>
            <person name="Binneck E."/>
            <person name="de Melo N.F."/>
            <person name="da Silva R.H."/>
            <person name="de Melo A.L.T.M."/>
            <person name="Pandolfi V."/>
            <person name="Bustamante F.O."/>
            <person name="Brasileiro-Vidal A.C."/>
            <person name="Benko-Iseppon A.M."/>
        </authorList>
    </citation>
    <scope>NUCLEOTIDE SEQUENCE [LARGE SCALE GENOMIC DNA]</scope>
    <source>
        <tissue evidence="3">Leaves</tissue>
    </source>
</reference>
<dbReference type="Pfam" id="PF20167">
    <property type="entry name" value="Transposase_32"/>
    <property type="match status" value="1"/>
</dbReference>
<dbReference type="InterPro" id="IPR046796">
    <property type="entry name" value="Transposase_32_dom"/>
</dbReference>
<evidence type="ECO:0000313" key="4">
    <source>
        <dbReference type="Proteomes" id="UP001341840"/>
    </source>
</evidence>
<protein>
    <recommendedName>
        <fullName evidence="2">Putative plant transposon protein domain-containing protein</fullName>
    </recommendedName>
</protein>
<evidence type="ECO:0000313" key="3">
    <source>
        <dbReference type="EMBL" id="MED6177113.1"/>
    </source>
</evidence>
<name>A0ABU6VYR7_9FABA</name>
<feature type="region of interest" description="Disordered" evidence="1">
    <location>
        <begin position="338"/>
        <end position="358"/>
    </location>
</feature>
<dbReference type="EMBL" id="JASCZI010153158">
    <property type="protein sequence ID" value="MED6177113.1"/>
    <property type="molecule type" value="Genomic_DNA"/>
</dbReference>
<keyword evidence="4" id="KW-1185">Reference proteome</keyword>
<dbReference type="Proteomes" id="UP001341840">
    <property type="component" value="Unassembled WGS sequence"/>
</dbReference>
<feature type="compositionally biased region" description="Pro residues" evidence="1">
    <location>
        <begin position="340"/>
        <end position="358"/>
    </location>
</feature>
<sequence>MCHRTGRAVPWTPRAIARLHESASGCLCQVRTTARLKECFKTPILTTLSQLSQLSKHSKTLILPHNTSPNSILYGSQRKGSHFRSYSIKGKQNRELESCFPDSEEDFMAKRIQGLGWGFMYSAFIPINVTVIREFYPNFSAPSQPHVFLRGKRIPFFEDDIGRHLRIPYELPPAGEDDIFKNIVTTYNEGNLNMDGVFEVIGKERTTWANDPAIIAIPKKIDNAILNAKATAWHKLIMANIDPKTHGTSFLMEHTLLIYVLMTEGIVKLPRIMRDIIFKHPTGNSRNLLPYPMFIARLADHYQVPEYHGDMFYKVREQDMYCLYEDWKGEQPKVCRGRMIPPPRAPLVPPPEQHPPSP</sequence>
<comment type="caution">
    <text evidence="3">The sequence shown here is derived from an EMBL/GenBank/DDBJ whole genome shotgun (WGS) entry which is preliminary data.</text>
</comment>
<accession>A0ABU6VYR7</accession>
<gene>
    <name evidence="3" type="ORF">PIB30_094831</name>
</gene>
<evidence type="ECO:0000256" key="1">
    <source>
        <dbReference type="SAM" id="MobiDB-lite"/>
    </source>
</evidence>
<organism evidence="3 4">
    <name type="scientific">Stylosanthes scabra</name>
    <dbReference type="NCBI Taxonomy" id="79078"/>
    <lineage>
        <taxon>Eukaryota</taxon>
        <taxon>Viridiplantae</taxon>
        <taxon>Streptophyta</taxon>
        <taxon>Embryophyta</taxon>
        <taxon>Tracheophyta</taxon>
        <taxon>Spermatophyta</taxon>
        <taxon>Magnoliopsida</taxon>
        <taxon>eudicotyledons</taxon>
        <taxon>Gunneridae</taxon>
        <taxon>Pentapetalae</taxon>
        <taxon>rosids</taxon>
        <taxon>fabids</taxon>
        <taxon>Fabales</taxon>
        <taxon>Fabaceae</taxon>
        <taxon>Papilionoideae</taxon>
        <taxon>50 kb inversion clade</taxon>
        <taxon>dalbergioids sensu lato</taxon>
        <taxon>Dalbergieae</taxon>
        <taxon>Pterocarpus clade</taxon>
        <taxon>Stylosanthes</taxon>
    </lineage>
</organism>
<evidence type="ECO:0000259" key="2">
    <source>
        <dbReference type="Pfam" id="PF20167"/>
    </source>
</evidence>
<proteinExistence type="predicted"/>